<keyword evidence="5" id="KW-0804">Transcription</keyword>
<keyword evidence="4" id="KW-0805">Transcription regulation</keyword>
<dbReference type="Proteomes" id="UP000236161">
    <property type="component" value="Unassembled WGS sequence"/>
</dbReference>
<dbReference type="InterPro" id="IPR012337">
    <property type="entry name" value="RNaseH-like_sf"/>
</dbReference>
<evidence type="ECO:0000313" key="8">
    <source>
        <dbReference type="EMBL" id="PKA53606.1"/>
    </source>
</evidence>
<feature type="domain" description="BED-type" evidence="7">
    <location>
        <begin position="5"/>
        <end position="64"/>
    </location>
</feature>
<dbReference type="AlphaFoldDB" id="A0A2I0ADM4"/>
<proteinExistence type="predicted"/>
<evidence type="ECO:0000313" key="9">
    <source>
        <dbReference type="Proteomes" id="UP000236161"/>
    </source>
</evidence>
<organism evidence="8 9">
    <name type="scientific">Apostasia shenzhenica</name>
    <dbReference type="NCBI Taxonomy" id="1088818"/>
    <lineage>
        <taxon>Eukaryota</taxon>
        <taxon>Viridiplantae</taxon>
        <taxon>Streptophyta</taxon>
        <taxon>Embryophyta</taxon>
        <taxon>Tracheophyta</taxon>
        <taxon>Spermatophyta</taxon>
        <taxon>Magnoliopsida</taxon>
        <taxon>Liliopsida</taxon>
        <taxon>Asparagales</taxon>
        <taxon>Orchidaceae</taxon>
        <taxon>Apostasioideae</taxon>
        <taxon>Apostasia</taxon>
    </lineage>
</organism>
<dbReference type="PANTHER" id="PTHR46481">
    <property type="entry name" value="ZINC FINGER BED DOMAIN-CONTAINING PROTEIN 4"/>
    <property type="match status" value="1"/>
</dbReference>
<name>A0A2I0ADM4_9ASPA</name>
<gene>
    <name evidence="8" type="ORF">AXF42_Ash009102</name>
</gene>
<dbReference type="STRING" id="1088818.A0A2I0ADM4"/>
<accession>A0A2I0ADM4</accession>
<dbReference type="SUPFAM" id="SSF57667">
    <property type="entry name" value="beta-beta-alpha zinc fingers"/>
    <property type="match status" value="1"/>
</dbReference>
<keyword evidence="1" id="KW-0479">Metal-binding</keyword>
<dbReference type="OrthoDB" id="783864at2759"/>
<evidence type="ECO:0000256" key="2">
    <source>
        <dbReference type="ARBA" id="ARBA00022771"/>
    </source>
</evidence>
<dbReference type="InterPro" id="IPR003656">
    <property type="entry name" value="Znf_BED"/>
</dbReference>
<sequence>MKGKKKRSLVWEHFNLIHENDKKGKPTDNWQCKHCYKKYKHQKSASTTNCMRHIEVCPILVKRGKKQKFFNPEKTNKQEVDDDASLYVHGAYDTIQLRSILAKFAITAELPFSIVEQPYFNIYSKALNPSHQKVSRKIIKEECMKVYQNEKDKLKKSFKKVQQIALTSDCWTSNQSIGYLCVTAHFIDEQWNLQHRIISFLDLDPPHTANVIADAISGTLVDWGIHKKIITITLDNAKANDVAASILKRSFENTNRLYFGGKFFHVRCCAHVLNLIVQDGLKRIDDAIGLIQNGIAYIRKSPSRLNIFAQIAHLLGVSSDRRLCSDVKTRWNSTYHMLDVAFHYRFVLHVFFRKDKGLEWSISDDDWNRYSKAKNILGVFENATKLFSGTSYPTSNVFLPAIVSIKRF</sequence>
<dbReference type="InterPro" id="IPR052035">
    <property type="entry name" value="ZnF_BED_domain_contain"/>
</dbReference>
<dbReference type="EMBL" id="KZ451993">
    <property type="protein sequence ID" value="PKA53606.1"/>
    <property type="molecule type" value="Genomic_DNA"/>
</dbReference>
<protein>
    <submittedName>
        <fullName evidence="8">AC transposase</fullName>
    </submittedName>
</protein>
<keyword evidence="9" id="KW-1185">Reference proteome</keyword>
<dbReference type="InterPro" id="IPR036236">
    <property type="entry name" value="Znf_C2H2_sf"/>
</dbReference>
<dbReference type="GO" id="GO:0008270">
    <property type="term" value="F:zinc ion binding"/>
    <property type="evidence" value="ECO:0007669"/>
    <property type="project" value="UniProtKB-KW"/>
</dbReference>
<keyword evidence="2 6" id="KW-0863">Zinc-finger</keyword>
<reference evidence="8 9" key="1">
    <citation type="journal article" date="2017" name="Nature">
        <title>The Apostasia genome and the evolution of orchids.</title>
        <authorList>
            <person name="Zhang G.Q."/>
            <person name="Liu K.W."/>
            <person name="Li Z."/>
            <person name="Lohaus R."/>
            <person name="Hsiao Y.Y."/>
            <person name="Niu S.C."/>
            <person name="Wang J.Y."/>
            <person name="Lin Y.C."/>
            <person name="Xu Q."/>
            <person name="Chen L.J."/>
            <person name="Yoshida K."/>
            <person name="Fujiwara S."/>
            <person name="Wang Z.W."/>
            <person name="Zhang Y.Q."/>
            <person name="Mitsuda N."/>
            <person name="Wang M."/>
            <person name="Liu G.H."/>
            <person name="Pecoraro L."/>
            <person name="Huang H.X."/>
            <person name="Xiao X.J."/>
            <person name="Lin M."/>
            <person name="Wu X.Y."/>
            <person name="Wu W.L."/>
            <person name="Chen Y.Y."/>
            <person name="Chang S.B."/>
            <person name="Sakamoto S."/>
            <person name="Ohme-Takagi M."/>
            <person name="Yagi M."/>
            <person name="Zeng S.J."/>
            <person name="Shen C.Y."/>
            <person name="Yeh C.M."/>
            <person name="Luo Y.B."/>
            <person name="Tsai W.C."/>
            <person name="Van de Peer Y."/>
            <person name="Liu Z.J."/>
        </authorList>
    </citation>
    <scope>NUCLEOTIDE SEQUENCE [LARGE SCALE GENOMIC DNA]</scope>
    <source>
        <strain evidence="9">cv. Shenzhen</strain>
        <tissue evidence="8">Stem</tissue>
    </source>
</reference>
<dbReference type="GO" id="GO:0003677">
    <property type="term" value="F:DNA binding"/>
    <property type="evidence" value="ECO:0007669"/>
    <property type="project" value="InterPro"/>
</dbReference>
<evidence type="ECO:0000259" key="7">
    <source>
        <dbReference type="PROSITE" id="PS50808"/>
    </source>
</evidence>
<evidence type="ECO:0000256" key="6">
    <source>
        <dbReference type="PROSITE-ProRule" id="PRU00027"/>
    </source>
</evidence>
<evidence type="ECO:0000256" key="4">
    <source>
        <dbReference type="ARBA" id="ARBA00023015"/>
    </source>
</evidence>
<dbReference type="PANTHER" id="PTHR46481:SF6">
    <property type="entry name" value="ZINC FINGER BED DOMAIN-CONTAINING PROTEIN RICESLEEPER 2-LIKE"/>
    <property type="match status" value="1"/>
</dbReference>
<keyword evidence="3" id="KW-0862">Zinc</keyword>
<dbReference type="SUPFAM" id="SSF53098">
    <property type="entry name" value="Ribonuclease H-like"/>
    <property type="match status" value="1"/>
</dbReference>
<evidence type="ECO:0000256" key="3">
    <source>
        <dbReference type="ARBA" id="ARBA00022833"/>
    </source>
</evidence>
<dbReference type="PROSITE" id="PS50808">
    <property type="entry name" value="ZF_BED"/>
    <property type="match status" value="1"/>
</dbReference>
<evidence type="ECO:0000256" key="1">
    <source>
        <dbReference type="ARBA" id="ARBA00022723"/>
    </source>
</evidence>
<dbReference type="Pfam" id="PF02892">
    <property type="entry name" value="zf-BED"/>
    <property type="match status" value="1"/>
</dbReference>
<evidence type="ECO:0000256" key="5">
    <source>
        <dbReference type="ARBA" id="ARBA00023163"/>
    </source>
</evidence>
<dbReference type="SMART" id="SM00614">
    <property type="entry name" value="ZnF_BED"/>
    <property type="match status" value="1"/>
</dbReference>